<reference evidence="2 3" key="1">
    <citation type="journal article" date="2021" name="Elife">
        <title>Chloroplast acquisition without the gene transfer in kleptoplastic sea slugs, Plakobranchus ocellatus.</title>
        <authorList>
            <person name="Maeda T."/>
            <person name="Takahashi S."/>
            <person name="Yoshida T."/>
            <person name="Shimamura S."/>
            <person name="Takaki Y."/>
            <person name="Nagai Y."/>
            <person name="Toyoda A."/>
            <person name="Suzuki Y."/>
            <person name="Arimoto A."/>
            <person name="Ishii H."/>
            <person name="Satoh N."/>
            <person name="Nishiyama T."/>
            <person name="Hasebe M."/>
            <person name="Maruyama T."/>
            <person name="Minagawa J."/>
            <person name="Obokata J."/>
            <person name="Shigenobu S."/>
        </authorList>
    </citation>
    <scope>NUCLEOTIDE SEQUENCE [LARGE SCALE GENOMIC DNA]</scope>
</reference>
<feature type="coiled-coil region" evidence="1">
    <location>
        <begin position="30"/>
        <end position="86"/>
    </location>
</feature>
<keyword evidence="1" id="KW-0175">Coiled coil</keyword>
<comment type="caution">
    <text evidence="2">The sequence shown here is derived from an EMBL/GenBank/DDBJ whole genome shotgun (WGS) entry which is preliminary data.</text>
</comment>
<dbReference type="Proteomes" id="UP000762676">
    <property type="component" value="Unassembled WGS sequence"/>
</dbReference>
<dbReference type="AlphaFoldDB" id="A0AAV4EL05"/>
<accession>A0AAV4EL05</accession>
<evidence type="ECO:0000256" key="1">
    <source>
        <dbReference type="SAM" id="Coils"/>
    </source>
</evidence>
<name>A0AAV4EL05_9GAST</name>
<feature type="non-terminal residue" evidence="2">
    <location>
        <position position="210"/>
    </location>
</feature>
<dbReference type="Gene3D" id="3.30.70.1820">
    <property type="entry name" value="L1 transposable element, RRM domain"/>
    <property type="match status" value="1"/>
</dbReference>
<protein>
    <submittedName>
        <fullName evidence="2">Sorting nexin-10</fullName>
    </submittedName>
</protein>
<dbReference type="InterPro" id="IPR004244">
    <property type="entry name" value="Transposase_22"/>
</dbReference>
<keyword evidence="3" id="KW-1185">Reference proteome</keyword>
<dbReference type="EMBL" id="BMAT01003757">
    <property type="protein sequence ID" value="GFR61777.1"/>
    <property type="molecule type" value="Genomic_DNA"/>
</dbReference>
<organism evidence="2 3">
    <name type="scientific">Elysia marginata</name>
    <dbReference type="NCBI Taxonomy" id="1093978"/>
    <lineage>
        <taxon>Eukaryota</taxon>
        <taxon>Metazoa</taxon>
        <taxon>Spiralia</taxon>
        <taxon>Lophotrochozoa</taxon>
        <taxon>Mollusca</taxon>
        <taxon>Gastropoda</taxon>
        <taxon>Heterobranchia</taxon>
        <taxon>Euthyneura</taxon>
        <taxon>Panpulmonata</taxon>
        <taxon>Sacoglossa</taxon>
        <taxon>Placobranchoidea</taxon>
        <taxon>Plakobranchidae</taxon>
        <taxon>Elysia</taxon>
    </lineage>
</organism>
<gene>
    <name evidence="2" type="ORF">ElyMa_001855500</name>
</gene>
<proteinExistence type="predicted"/>
<evidence type="ECO:0000313" key="2">
    <source>
        <dbReference type="EMBL" id="GFR61777.1"/>
    </source>
</evidence>
<sequence>MTRPKRKKNGASHTQSEDSLCLEHDIITRLQTLEQKIEQTSKTNTQKLLEEIEKLKSAIHDITIENDSLKKELKSLKEERSIIVDEMQQLRYMVDVLHEKQNDMEQYHRRNNVRIFGVKDLEQYEKAEDTVREVSNILKSKLHLTHLDSSCIDIAHRVGVYRKKADRAIIVRLTSHKAQNDIIRARRALKGTGIMITEDSTPKNAALLHK</sequence>
<dbReference type="PANTHER" id="PTHR11505">
    <property type="entry name" value="L1 TRANSPOSABLE ELEMENT-RELATED"/>
    <property type="match status" value="1"/>
</dbReference>
<evidence type="ECO:0000313" key="3">
    <source>
        <dbReference type="Proteomes" id="UP000762676"/>
    </source>
</evidence>